<keyword evidence="4 5" id="KW-0413">Isomerase</keyword>
<keyword evidence="8" id="KW-0732">Signal</keyword>
<dbReference type="GO" id="GO:0016853">
    <property type="term" value="F:isomerase activity"/>
    <property type="evidence" value="ECO:0007669"/>
    <property type="project" value="UniProtKB-KW"/>
</dbReference>
<evidence type="ECO:0000256" key="6">
    <source>
        <dbReference type="RuleBase" id="RU003915"/>
    </source>
</evidence>
<dbReference type="RefSeq" id="WP_344426190.1">
    <property type="nucleotide sequence ID" value="NZ_BAAANN010000027.1"/>
</dbReference>
<dbReference type="EC" id="5.2.1.8" evidence="6"/>
<evidence type="ECO:0000313" key="10">
    <source>
        <dbReference type="EMBL" id="GAA1976120.1"/>
    </source>
</evidence>
<dbReference type="Proteomes" id="UP001501116">
    <property type="component" value="Unassembled WGS sequence"/>
</dbReference>
<evidence type="ECO:0000256" key="1">
    <source>
        <dbReference type="ARBA" id="ARBA00000971"/>
    </source>
</evidence>
<accession>A0ABP5DC19</accession>
<evidence type="ECO:0000259" key="9">
    <source>
        <dbReference type="PROSITE" id="PS50059"/>
    </source>
</evidence>
<dbReference type="PROSITE" id="PS51257">
    <property type="entry name" value="PROKAR_LIPOPROTEIN"/>
    <property type="match status" value="1"/>
</dbReference>
<evidence type="ECO:0000256" key="4">
    <source>
        <dbReference type="ARBA" id="ARBA00023235"/>
    </source>
</evidence>
<organism evidence="10 11">
    <name type="scientific">Amycolatopsis minnesotensis</name>
    <dbReference type="NCBI Taxonomy" id="337894"/>
    <lineage>
        <taxon>Bacteria</taxon>
        <taxon>Bacillati</taxon>
        <taxon>Actinomycetota</taxon>
        <taxon>Actinomycetes</taxon>
        <taxon>Pseudonocardiales</taxon>
        <taxon>Pseudonocardiaceae</taxon>
        <taxon>Amycolatopsis</taxon>
    </lineage>
</organism>
<keyword evidence="3 5" id="KW-0697">Rotamase</keyword>
<dbReference type="EMBL" id="BAAANN010000027">
    <property type="protein sequence ID" value="GAA1976120.1"/>
    <property type="molecule type" value="Genomic_DNA"/>
</dbReference>
<comment type="caution">
    <text evidence="10">The sequence shown here is derived from an EMBL/GenBank/DDBJ whole genome shotgun (WGS) entry which is preliminary data.</text>
</comment>
<feature type="domain" description="PPIase FKBP-type" evidence="9">
    <location>
        <begin position="115"/>
        <end position="205"/>
    </location>
</feature>
<dbReference type="PANTHER" id="PTHR43811">
    <property type="entry name" value="FKBP-TYPE PEPTIDYL-PROLYL CIS-TRANS ISOMERASE FKPA"/>
    <property type="match status" value="1"/>
</dbReference>
<protein>
    <recommendedName>
        <fullName evidence="6">Peptidyl-prolyl cis-trans isomerase</fullName>
        <ecNumber evidence="6">5.2.1.8</ecNumber>
    </recommendedName>
</protein>
<evidence type="ECO:0000256" key="7">
    <source>
        <dbReference type="SAM" id="MobiDB-lite"/>
    </source>
</evidence>
<gene>
    <name evidence="10" type="ORF">GCM10009754_59670</name>
</gene>
<comment type="similarity">
    <text evidence="2 6">Belongs to the FKBP-type PPIase family.</text>
</comment>
<dbReference type="InterPro" id="IPR046357">
    <property type="entry name" value="PPIase_dom_sf"/>
</dbReference>
<evidence type="ECO:0000256" key="3">
    <source>
        <dbReference type="ARBA" id="ARBA00023110"/>
    </source>
</evidence>
<dbReference type="PROSITE" id="PS50059">
    <property type="entry name" value="FKBP_PPIASE"/>
    <property type="match status" value="1"/>
</dbReference>
<evidence type="ECO:0000256" key="5">
    <source>
        <dbReference type="PROSITE-ProRule" id="PRU00277"/>
    </source>
</evidence>
<dbReference type="Gene3D" id="3.10.50.40">
    <property type="match status" value="1"/>
</dbReference>
<dbReference type="Pfam" id="PF00254">
    <property type="entry name" value="FKBP_C"/>
    <property type="match status" value="1"/>
</dbReference>
<proteinExistence type="inferred from homology"/>
<keyword evidence="11" id="KW-1185">Reference proteome</keyword>
<reference evidence="11" key="1">
    <citation type="journal article" date="2019" name="Int. J. Syst. Evol. Microbiol.">
        <title>The Global Catalogue of Microorganisms (GCM) 10K type strain sequencing project: providing services to taxonomists for standard genome sequencing and annotation.</title>
        <authorList>
            <consortium name="The Broad Institute Genomics Platform"/>
            <consortium name="The Broad Institute Genome Sequencing Center for Infectious Disease"/>
            <person name="Wu L."/>
            <person name="Ma J."/>
        </authorList>
    </citation>
    <scope>NUCLEOTIDE SEQUENCE [LARGE SCALE GENOMIC DNA]</scope>
    <source>
        <strain evidence="11">JCM 14545</strain>
    </source>
</reference>
<name>A0ABP5DC19_9PSEU</name>
<evidence type="ECO:0000256" key="8">
    <source>
        <dbReference type="SAM" id="SignalP"/>
    </source>
</evidence>
<dbReference type="PANTHER" id="PTHR43811:SF19">
    <property type="entry name" value="39 KDA FK506-BINDING NUCLEAR PROTEIN"/>
    <property type="match status" value="1"/>
</dbReference>
<feature type="region of interest" description="Disordered" evidence="7">
    <location>
        <begin position="22"/>
        <end position="99"/>
    </location>
</feature>
<sequence length="205" mass="20773">MRNAGKIMIAAVAAALSLGACANSEEPSPDAPGTGPTVSAPAPAGAPSSASQAPPSGSVTAQPEAQGKECTADDIKVTGDPGKKPEIAIPDTCKPPAKLLSKDLKQGTGAEAKAGSQLEMNYELVTWSDKAVKDNSYDRGEAFKLNLGGGDVIPGWDQGLVGIKQGARRLLIIPPDLGYKEKGAGGGQIKPNETLVFVVDAAKVG</sequence>
<dbReference type="SUPFAM" id="SSF54534">
    <property type="entry name" value="FKBP-like"/>
    <property type="match status" value="1"/>
</dbReference>
<dbReference type="InterPro" id="IPR001179">
    <property type="entry name" value="PPIase_FKBP_dom"/>
</dbReference>
<evidence type="ECO:0000313" key="11">
    <source>
        <dbReference type="Proteomes" id="UP001501116"/>
    </source>
</evidence>
<feature type="chain" id="PRO_5045240066" description="Peptidyl-prolyl cis-trans isomerase" evidence="8">
    <location>
        <begin position="23"/>
        <end position="205"/>
    </location>
</feature>
<feature type="compositionally biased region" description="Basic and acidic residues" evidence="7">
    <location>
        <begin position="66"/>
        <end position="86"/>
    </location>
</feature>
<feature type="compositionally biased region" description="Low complexity" evidence="7">
    <location>
        <begin position="31"/>
        <end position="59"/>
    </location>
</feature>
<feature type="signal peptide" evidence="8">
    <location>
        <begin position="1"/>
        <end position="22"/>
    </location>
</feature>
<evidence type="ECO:0000256" key="2">
    <source>
        <dbReference type="ARBA" id="ARBA00006577"/>
    </source>
</evidence>
<comment type="catalytic activity">
    <reaction evidence="1 5 6">
        <text>[protein]-peptidylproline (omega=180) = [protein]-peptidylproline (omega=0)</text>
        <dbReference type="Rhea" id="RHEA:16237"/>
        <dbReference type="Rhea" id="RHEA-COMP:10747"/>
        <dbReference type="Rhea" id="RHEA-COMP:10748"/>
        <dbReference type="ChEBI" id="CHEBI:83833"/>
        <dbReference type="ChEBI" id="CHEBI:83834"/>
        <dbReference type="EC" id="5.2.1.8"/>
    </reaction>
</comment>